<comment type="caution">
    <text evidence="2">The sequence shown here is derived from an EMBL/GenBank/DDBJ whole genome shotgun (WGS) entry which is preliminary data.</text>
</comment>
<organism evidence="2 3">
    <name type="scientific">Hibiscus sabdariffa</name>
    <name type="common">roselle</name>
    <dbReference type="NCBI Taxonomy" id="183260"/>
    <lineage>
        <taxon>Eukaryota</taxon>
        <taxon>Viridiplantae</taxon>
        <taxon>Streptophyta</taxon>
        <taxon>Embryophyta</taxon>
        <taxon>Tracheophyta</taxon>
        <taxon>Spermatophyta</taxon>
        <taxon>Magnoliopsida</taxon>
        <taxon>eudicotyledons</taxon>
        <taxon>Gunneridae</taxon>
        <taxon>Pentapetalae</taxon>
        <taxon>rosids</taxon>
        <taxon>malvids</taxon>
        <taxon>Malvales</taxon>
        <taxon>Malvaceae</taxon>
        <taxon>Malvoideae</taxon>
        <taxon>Hibiscus</taxon>
    </lineage>
</organism>
<evidence type="ECO:0000256" key="1">
    <source>
        <dbReference type="SAM" id="SignalP"/>
    </source>
</evidence>
<dbReference type="Proteomes" id="UP001396334">
    <property type="component" value="Unassembled WGS sequence"/>
</dbReference>
<dbReference type="EMBL" id="JBBPBN010000010">
    <property type="protein sequence ID" value="KAK9030599.1"/>
    <property type="molecule type" value="Genomic_DNA"/>
</dbReference>
<keyword evidence="3" id="KW-1185">Reference proteome</keyword>
<name>A0ABR2SZK9_9ROSI</name>
<protein>
    <submittedName>
        <fullName evidence="2">Uncharacterized protein</fullName>
    </submittedName>
</protein>
<evidence type="ECO:0000313" key="2">
    <source>
        <dbReference type="EMBL" id="KAK9030599.1"/>
    </source>
</evidence>
<keyword evidence="1" id="KW-0732">Signal</keyword>
<proteinExistence type="predicted"/>
<accession>A0ABR2SZK9</accession>
<evidence type="ECO:0000313" key="3">
    <source>
        <dbReference type="Proteomes" id="UP001396334"/>
    </source>
</evidence>
<gene>
    <name evidence="2" type="ORF">V6N11_032021</name>
</gene>
<feature type="chain" id="PRO_5047443592" evidence="1">
    <location>
        <begin position="29"/>
        <end position="168"/>
    </location>
</feature>
<sequence>MATTSSKLLVVAVIQVVIFLSNFQTVTNEPVVSDSPAVLPYVNAPNMSSFFPTEAPPQWPDSEAIAPTPSSSEFAGKSFGCSAKSGGDIVMVVLQLFFLLVTQVGALRLSNIGSSHVAGFLRQESVLPIPSLELNHGISAKALIRVRLVSQSSDNVSHPREAGFTEQL</sequence>
<reference evidence="2 3" key="1">
    <citation type="journal article" date="2024" name="G3 (Bethesda)">
        <title>Genome assembly of Hibiscus sabdariffa L. provides insights into metabolisms of medicinal natural products.</title>
        <authorList>
            <person name="Kim T."/>
        </authorList>
    </citation>
    <scope>NUCLEOTIDE SEQUENCE [LARGE SCALE GENOMIC DNA]</scope>
    <source>
        <strain evidence="2">TK-2024</strain>
        <tissue evidence="2">Old leaves</tissue>
    </source>
</reference>
<feature type="signal peptide" evidence="1">
    <location>
        <begin position="1"/>
        <end position="28"/>
    </location>
</feature>